<feature type="compositionally biased region" description="Basic and acidic residues" evidence="1">
    <location>
        <begin position="310"/>
        <end position="319"/>
    </location>
</feature>
<dbReference type="RefSeq" id="WP_166917497.1">
    <property type="nucleotide sequence ID" value="NZ_CP050253.1"/>
</dbReference>
<feature type="compositionally biased region" description="Acidic residues" evidence="1">
    <location>
        <begin position="320"/>
        <end position="334"/>
    </location>
</feature>
<dbReference type="EMBL" id="CP050253">
    <property type="protein sequence ID" value="QIQ22200.1"/>
    <property type="molecule type" value="Genomic_DNA"/>
</dbReference>
<name>A0A6G9IF27_9GAMM</name>
<evidence type="ECO:0000256" key="2">
    <source>
        <dbReference type="SAM" id="Phobius"/>
    </source>
</evidence>
<dbReference type="Proteomes" id="UP000501168">
    <property type="component" value="Chromosome"/>
</dbReference>
<protein>
    <submittedName>
        <fullName evidence="3">Uncharacterized protein</fullName>
    </submittedName>
</protein>
<keyword evidence="2" id="KW-0472">Membrane</keyword>
<organism evidence="3 4">
    <name type="scientific">Zophobihabitans entericus</name>
    <dbReference type="NCBI Taxonomy" id="1635327"/>
    <lineage>
        <taxon>Bacteria</taxon>
        <taxon>Pseudomonadati</taxon>
        <taxon>Pseudomonadota</taxon>
        <taxon>Gammaproteobacteria</taxon>
        <taxon>Orbales</taxon>
        <taxon>Orbaceae</taxon>
        <taxon>Zophobihabitans</taxon>
    </lineage>
</organism>
<reference evidence="3 4" key="1">
    <citation type="submission" date="2020-03" db="EMBL/GenBank/DDBJ databases">
        <title>Complete genome sequence of Orbus sp. IPMB12 (BCRC 80908).</title>
        <authorList>
            <person name="Lo W.-S."/>
            <person name="Chang T.-H."/>
            <person name="Kuo C.-H."/>
        </authorList>
    </citation>
    <scope>NUCLEOTIDE SEQUENCE [LARGE SCALE GENOMIC DNA]</scope>
    <source>
        <strain evidence="3 4">IPMB12</strain>
    </source>
</reference>
<dbReference type="AlphaFoldDB" id="A0A6G9IF27"/>
<sequence length="334" mass="38208">MDSLKDLILRYCVLFGRRFSYKEKIAFLRVISKELLQLGYHLDAKIAKLQLAKKKYENYYNAYIGDINKADVIVCTYYDTGANYFNLSKIYAFEQEFKTGRYFLSLLPIFILVALSVVLNYFVFIPGIQELGFFSVQGVSSVLSTVVLFYFILKYKNGIPNKKNFVSNTSSILVMLDTINKLDKKTKKKVAFVLYDGGTSSRYGIKMLENYSDKVRKKKVIFLDSLGNGEQLQFFKPKHFNCELENVTFHEGKMETTFKNYMMVTAGSLDADNKVQIKNAHSGKDSILSVETVEQHSEALYHVITSMVTKSKEERKEGDSAIEEELPADDLSAE</sequence>
<evidence type="ECO:0000256" key="1">
    <source>
        <dbReference type="SAM" id="MobiDB-lite"/>
    </source>
</evidence>
<proteinExistence type="predicted"/>
<keyword evidence="2" id="KW-1133">Transmembrane helix</keyword>
<dbReference type="InParanoid" id="A0A6G9IF27"/>
<keyword evidence="4" id="KW-1185">Reference proteome</keyword>
<evidence type="ECO:0000313" key="4">
    <source>
        <dbReference type="Proteomes" id="UP000501168"/>
    </source>
</evidence>
<gene>
    <name evidence="3" type="ORF">IPMB12_11175</name>
</gene>
<evidence type="ECO:0000313" key="3">
    <source>
        <dbReference type="EMBL" id="QIQ22200.1"/>
    </source>
</evidence>
<keyword evidence="2" id="KW-0812">Transmembrane</keyword>
<accession>A0A6G9IF27</accession>
<feature type="region of interest" description="Disordered" evidence="1">
    <location>
        <begin position="310"/>
        <end position="334"/>
    </location>
</feature>
<feature type="transmembrane region" description="Helical" evidence="2">
    <location>
        <begin position="102"/>
        <end position="125"/>
    </location>
</feature>
<feature type="transmembrane region" description="Helical" evidence="2">
    <location>
        <begin position="131"/>
        <end position="153"/>
    </location>
</feature>
<dbReference type="KEGG" id="orb:IPMB12_11175"/>